<protein>
    <submittedName>
        <fullName evidence="2">Uncharacterized protein</fullName>
    </submittedName>
</protein>
<dbReference type="EMBL" id="JBJQOH010000004">
    <property type="protein sequence ID" value="KAL3687995.1"/>
    <property type="molecule type" value="Genomic_DNA"/>
</dbReference>
<feature type="compositionally biased region" description="Basic and acidic residues" evidence="1">
    <location>
        <begin position="71"/>
        <end position="85"/>
    </location>
</feature>
<name>A0ABD3HCT4_9MARC</name>
<feature type="compositionally biased region" description="Basic and acidic residues" evidence="1">
    <location>
        <begin position="190"/>
        <end position="205"/>
    </location>
</feature>
<organism evidence="2 3">
    <name type="scientific">Riccia sorocarpa</name>
    <dbReference type="NCBI Taxonomy" id="122646"/>
    <lineage>
        <taxon>Eukaryota</taxon>
        <taxon>Viridiplantae</taxon>
        <taxon>Streptophyta</taxon>
        <taxon>Embryophyta</taxon>
        <taxon>Marchantiophyta</taxon>
        <taxon>Marchantiopsida</taxon>
        <taxon>Marchantiidae</taxon>
        <taxon>Marchantiales</taxon>
        <taxon>Ricciaceae</taxon>
        <taxon>Riccia</taxon>
    </lineage>
</organism>
<accession>A0ABD3HCT4</accession>
<evidence type="ECO:0000256" key="1">
    <source>
        <dbReference type="SAM" id="MobiDB-lite"/>
    </source>
</evidence>
<dbReference type="Proteomes" id="UP001633002">
    <property type="component" value="Unassembled WGS sequence"/>
</dbReference>
<gene>
    <name evidence="2" type="ORF">R1sor_014304</name>
</gene>
<dbReference type="AlphaFoldDB" id="A0ABD3HCT4"/>
<comment type="caution">
    <text evidence="2">The sequence shown here is derived from an EMBL/GenBank/DDBJ whole genome shotgun (WGS) entry which is preliminary data.</text>
</comment>
<feature type="compositionally biased region" description="Basic and acidic residues" evidence="1">
    <location>
        <begin position="169"/>
        <end position="183"/>
    </location>
</feature>
<evidence type="ECO:0000313" key="3">
    <source>
        <dbReference type="Proteomes" id="UP001633002"/>
    </source>
</evidence>
<feature type="compositionally biased region" description="Basic and acidic residues" evidence="1">
    <location>
        <begin position="213"/>
        <end position="241"/>
    </location>
</feature>
<keyword evidence="3" id="KW-1185">Reference proteome</keyword>
<feature type="region of interest" description="Disordered" evidence="1">
    <location>
        <begin position="54"/>
        <end position="241"/>
    </location>
</feature>
<reference evidence="2 3" key="1">
    <citation type="submission" date="2024-09" db="EMBL/GenBank/DDBJ databases">
        <title>Chromosome-scale assembly of Riccia sorocarpa.</title>
        <authorList>
            <person name="Paukszto L."/>
        </authorList>
    </citation>
    <scope>NUCLEOTIDE SEQUENCE [LARGE SCALE GENOMIC DNA]</scope>
    <source>
        <strain evidence="2">LP-2024</strain>
        <tissue evidence="2">Aerial parts of the thallus</tissue>
    </source>
</reference>
<evidence type="ECO:0000313" key="2">
    <source>
        <dbReference type="EMBL" id="KAL3687995.1"/>
    </source>
</evidence>
<feature type="compositionally biased region" description="Basic and acidic residues" evidence="1">
    <location>
        <begin position="113"/>
        <end position="158"/>
    </location>
</feature>
<sequence>MGEAIDRVSSEKYLQQKKREEELADNPYHVLAGAFEVEMTEVVAVPEENVDAASIGILPPSPCKPSNVNPEGKKNLDQLGKKEAPETEPSPTTEERTDVENLSLDQLMVALQRSKEKTLQELKKSGTRSGKDEMRELHISKDRDHDQDSIKKAEETRKPPPFTSGVRWSEVESGSHDEVERLSEGAAEAENVREAGTENDVEVRNRTSTADTGRSERRHWRESPSQREDVVSEWPGDRRRT</sequence>
<proteinExistence type="predicted"/>